<evidence type="ECO:0000256" key="1">
    <source>
        <dbReference type="SAM" id="MobiDB-lite"/>
    </source>
</evidence>
<dbReference type="Pfam" id="PF01390">
    <property type="entry name" value="SEA"/>
    <property type="match status" value="1"/>
</dbReference>
<dbReference type="InterPro" id="IPR036364">
    <property type="entry name" value="SEA_dom_sf"/>
</dbReference>
<feature type="transmembrane region" description="Helical" evidence="2">
    <location>
        <begin position="824"/>
        <end position="847"/>
    </location>
</feature>
<feature type="compositionally biased region" description="Basic and acidic residues" evidence="1">
    <location>
        <begin position="166"/>
        <end position="176"/>
    </location>
</feature>
<protein>
    <recommendedName>
        <fullName evidence="7">DOMON domain-containing protein</fullName>
    </recommendedName>
</protein>
<reference evidence="5 6" key="1">
    <citation type="submission" date="2022-12" db="EMBL/GenBank/DDBJ databases">
        <title>Chromosome-level genome of Tegillarca granosa.</title>
        <authorList>
            <person name="Kim J."/>
        </authorList>
    </citation>
    <scope>NUCLEOTIDE SEQUENCE [LARGE SCALE GENOMIC DNA]</scope>
    <source>
        <strain evidence="5">Teg-2019</strain>
        <tissue evidence="5">Adductor muscle</tissue>
    </source>
</reference>
<dbReference type="SMART" id="SM00664">
    <property type="entry name" value="DoH"/>
    <property type="match status" value="4"/>
</dbReference>
<dbReference type="InterPro" id="IPR005018">
    <property type="entry name" value="DOMON_domain"/>
</dbReference>
<feature type="domain" description="DOMON" evidence="4">
    <location>
        <begin position="193"/>
        <end position="311"/>
    </location>
</feature>
<dbReference type="SUPFAM" id="SSF49344">
    <property type="entry name" value="CBD9-like"/>
    <property type="match status" value="3"/>
</dbReference>
<dbReference type="PANTHER" id="PTHR46901:SF2">
    <property type="entry name" value="GH04942P"/>
    <property type="match status" value="1"/>
</dbReference>
<evidence type="ECO:0000313" key="6">
    <source>
        <dbReference type="Proteomes" id="UP001217089"/>
    </source>
</evidence>
<keyword evidence="2" id="KW-0472">Membrane</keyword>
<dbReference type="SUPFAM" id="SSF82671">
    <property type="entry name" value="SEA domain"/>
    <property type="match status" value="1"/>
</dbReference>
<gene>
    <name evidence="5" type="ORF">KUTeg_006912</name>
</gene>
<dbReference type="InterPro" id="IPR000082">
    <property type="entry name" value="SEA_dom"/>
</dbReference>
<dbReference type="Pfam" id="PF03351">
    <property type="entry name" value="DOMON"/>
    <property type="match status" value="4"/>
</dbReference>
<accession>A0ABQ9FE35</accession>
<dbReference type="PROSITE" id="PS50836">
    <property type="entry name" value="DOMON"/>
    <property type="match status" value="4"/>
</dbReference>
<comment type="caution">
    <text evidence="5">The sequence shown here is derived from an EMBL/GenBank/DDBJ whole genome shotgun (WGS) entry which is preliminary data.</text>
</comment>
<name>A0ABQ9FE35_TEGGR</name>
<feature type="domain" description="SEA" evidence="3">
    <location>
        <begin position="690"/>
        <end position="801"/>
    </location>
</feature>
<feature type="domain" description="DOMON" evidence="4">
    <location>
        <begin position="1"/>
        <end position="114"/>
    </location>
</feature>
<sequence length="941" mass="105655">MWTFDEKTDMITFQIDAAIEENQWLGLGLSKDTAMIKTDIYTGWYTNGVAYIQDRYASAKREPPIDQTQNIFNISASRNNGRTFLTFSRKRNTDDSSDEAFSDTECLYPLFAWGPVTSLSSLSIGYHSFRYNGVTEKLCIKSCSPQTSTTKPVPEPEKTTIAPAPEPEKSTTKPEPEPSLCTGKVSACPSGQCVAHLMWTFDEKTDMITFQIDAAIEENQWLGLGLSKDTSMTNTDIYTGWYTNGVTNVQDRYASAKREPPIDAIQNIFNVSGKRENGRTFLTFSRQRNTGDSSDEIFSDTQCLYPLFAWGPVTSFSSRTIGYHAFRYNGVTEKLCIKSCSNVSPEPEKPTSEPETTGEPEGEGEPGSCGAPPRGFNDTTGDSPHPMDCVDMVIGSAKGQLSRIGDYYSRDRSTPQKDEFYGGKDDLTAAYGFEDSNGYTTIMFRKKLRADERSDFSFLNEYMHVIWARGQEPGKFHHLPNVGLAENELSSFYKHDELKYHGHGGQRGIRRINFLDEPSGPVVGNCTQTWRNPSDNTHEVTWQYDSTTDSVQFTLKARLLQRQWIGVGISRDTFMPNTDTIVGWVNDDKTVTLIDGWASGRSVPATDTVQDVQGVRGTIENGITTISFNRRRDTQDQNDIAFSQNECVHLIYAKGGDYAVETGRFGYHDTTPIVSSGKICIPCPTVRPVEKFWVPYVFKLLGLLWQEVYNDANSAEFKKLKSDMESSLKNKFQRVNGFQKALVQKFSPGSINVNGVVEIQSDDQLQSKTEVSTELQNIVQEGRLSGYTVDSTQGSYKVGDPEPVKEVTAAPPSTDEKPILTETVWIIIGVGAGGLLLVLILGTCNCIRIHKNKKTQYTDERTKMYRNGFFQNDQSSSQEEPAKSDSMKYMDWRNMTHDMSQNQGPRTQNHYENPSYMPDVQTGKPPSYYYGYKIETYVNNE</sequence>
<feature type="region of interest" description="Disordered" evidence="1">
    <location>
        <begin position="341"/>
        <end position="388"/>
    </location>
</feature>
<dbReference type="Gene3D" id="3.30.70.960">
    <property type="entry name" value="SEA domain"/>
    <property type="match status" value="1"/>
</dbReference>
<feature type="compositionally biased region" description="Polar residues" evidence="1">
    <location>
        <begin position="899"/>
        <end position="912"/>
    </location>
</feature>
<dbReference type="EMBL" id="JARBDR010000337">
    <property type="protein sequence ID" value="KAJ8314762.1"/>
    <property type="molecule type" value="Genomic_DNA"/>
</dbReference>
<dbReference type="PROSITE" id="PS50024">
    <property type="entry name" value="SEA"/>
    <property type="match status" value="1"/>
</dbReference>
<evidence type="ECO:0008006" key="7">
    <source>
        <dbReference type="Google" id="ProtNLM"/>
    </source>
</evidence>
<feature type="region of interest" description="Disordered" evidence="1">
    <location>
        <begin position="791"/>
        <end position="814"/>
    </location>
</feature>
<feature type="domain" description="DOMON" evidence="4">
    <location>
        <begin position="341"/>
        <end position="470"/>
    </location>
</feature>
<dbReference type="CDD" id="cd09631">
    <property type="entry name" value="DOMON_DOH"/>
    <property type="match status" value="4"/>
</dbReference>
<evidence type="ECO:0000256" key="2">
    <source>
        <dbReference type="SAM" id="Phobius"/>
    </source>
</evidence>
<dbReference type="Gene3D" id="2.60.40.1210">
    <property type="entry name" value="Cellobiose dehydrogenase, cytochrome domain"/>
    <property type="match status" value="3"/>
</dbReference>
<evidence type="ECO:0000259" key="4">
    <source>
        <dbReference type="PROSITE" id="PS50836"/>
    </source>
</evidence>
<feature type="domain" description="DOMON" evidence="4">
    <location>
        <begin position="536"/>
        <end position="655"/>
    </location>
</feature>
<keyword evidence="2" id="KW-0812">Transmembrane</keyword>
<dbReference type="InterPro" id="IPR045266">
    <property type="entry name" value="DOH_DOMON"/>
</dbReference>
<dbReference type="Proteomes" id="UP001217089">
    <property type="component" value="Unassembled WGS sequence"/>
</dbReference>
<organism evidence="5 6">
    <name type="scientific">Tegillarca granosa</name>
    <name type="common">Malaysian cockle</name>
    <name type="synonym">Anadara granosa</name>
    <dbReference type="NCBI Taxonomy" id="220873"/>
    <lineage>
        <taxon>Eukaryota</taxon>
        <taxon>Metazoa</taxon>
        <taxon>Spiralia</taxon>
        <taxon>Lophotrochozoa</taxon>
        <taxon>Mollusca</taxon>
        <taxon>Bivalvia</taxon>
        <taxon>Autobranchia</taxon>
        <taxon>Pteriomorphia</taxon>
        <taxon>Arcoida</taxon>
        <taxon>Arcoidea</taxon>
        <taxon>Arcidae</taxon>
        <taxon>Tegillarca</taxon>
    </lineage>
</organism>
<evidence type="ECO:0000259" key="3">
    <source>
        <dbReference type="PROSITE" id="PS50024"/>
    </source>
</evidence>
<feature type="region of interest" description="Disordered" evidence="1">
    <location>
        <begin position="144"/>
        <end position="180"/>
    </location>
</feature>
<dbReference type="PANTHER" id="PTHR46901">
    <property type="entry name" value="GH04942P"/>
    <property type="match status" value="1"/>
</dbReference>
<feature type="region of interest" description="Disordered" evidence="1">
    <location>
        <begin position="899"/>
        <end position="922"/>
    </location>
</feature>
<keyword evidence="6" id="KW-1185">Reference proteome</keyword>
<proteinExistence type="predicted"/>
<evidence type="ECO:0000313" key="5">
    <source>
        <dbReference type="EMBL" id="KAJ8314762.1"/>
    </source>
</evidence>
<keyword evidence="2" id="KW-1133">Transmembrane helix</keyword>